<reference evidence="2" key="1">
    <citation type="submission" date="2020-10" db="EMBL/GenBank/DDBJ databases">
        <authorList>
            <person name="Kadnikov V."/>
            <person name="Beletsky A.V."/>
            <person name="Mardanov A.V."/>
            <person name="Karnachuk O.V."/>
            <person name="Ravin N.V."/>
        </authorList>
    </citation>
    <scope>NUCLEOTIDE SEQUENCE</scope>
    <source>
        <strain evidence="2">Bu02</strain>
    </source>
</reference>
<gene>
    <name evidence="2" type="ORF">IMF26_01980</name>
</gene>
<accession>A0AAT9LCR3</accession>
<evidence type="ECO:0000313" key="2">
    <source>
        <dbReference type="EMBL" id="QUL98869.1"/>
    </source>
</evidence>
<evidence type="ECO:0000256" key="1">
    <source>
        <dbReference type="SAM" id="Phobius"/>
    </source>
</evidence>
<reference evidence="2" key="2">
    <citation type="journal article" date="2023" name="Biology">
        <title>Prokaryotic Life Associated with Coal-Fire Gas Vents Revealed by Metagenomics.</title>
        <authorList>
            <person name="Kadnikov V.V."/>
            <person name="Mardanov A.V."/>
            <person name="Beletsky A.V."/>
            <person name="Karnachuk O.V."/>
            <person name="Ravin N.V."/>
        </authorList>
    </citation>
    <scope>NUCLEOTIDE SEQUENCE</scope>
    <source>
        <strain evidence="2">Bu02</strain>
    </source>
</reference>
<dbReference type="AlphaFoldDB" id="A0AAT9LCR3"/>
<feature type="transmembrane region" description="Helical" evidence="1">
    <location>
        <begin position="37"/>
        <end position="58"/>
    </location>
</feature>
<name>A0AAT9LCR3_9FIRM</name>
<sequence length="292" mass="32087">MPHAQSIGLGLLLGILARVSMLRSDYRQYPTYPHGYASHLFLGIIAAVVGSVAVPALFEREWTAVTFLVLVAQQFREIRSLERDSLKALEETQLVMRGSDYIESIARIFEARYYIVIFVAASAAFGVEYSSVATGVVLGAIAFGLGAALMRVEKLEKTVKIEIAPVNIKGTDIYVGDIFIMNVGLRESREFILKNALGAILSPKTETARDTLASLGQRQAILHDISGILGVKKDLDTPEFTPIARRDIETGRVAVFMVPAEKDEKVFLEVVSRVPVLESARGRSLRRSGRCC</sequence>
<keyword evidence="1" id="KW-0472">Membrane</keyword>
<proteinExistence type="predicted"/>
<keyword evidence="1" id="KW-1133">Transmembrane helix</keyword>
<organism evidence="2">
    <name type="scientific">Candidatus Fermentithermobacillus carboniphilus</name>
    <dbReference type="NCBI Taxonomy" id="3085328"/>
    <lineage>
        <taxon>Bacteria</taxon>
        <taxon>Bacillati</taxon>
        <taxon>Bacillota</taxon>
        <taxon>Candidatus Fermentithermobacillia</taxon>
        <taxon>Candidatus Fermentithermobacillales</taxon>
        <taxon>Candidatus Fermentithermobacillaceae</taxon>
        <taxon>Candidatus Fermentithermobacillus</taxon>
    </lineage>
</organism>
<protein>
    <submittedName>
        <fullName evidence="2">YIEGIA domain-containing protein</fullName>
    </submittedName>
</protein>
<feature type="transmembrane region" description="Helical" evidence="1">
    <location>
        <begin position="133"/>
        <end position="152"/>
    </location>
</feature>
<dbReference type="Pfam" id="PF14045">
    <property type="entry name" value="YIEGIA"/>
    <property type="match status" value="1"/>
</dbReference>
<keyword evidence="1" id="KW-0812">Transmembrane</keyword>
<dbReference type="InterPro" id="IPR025918">
    <property type="entry name" value="YIEGIA"/>
</dbReference>
<dbReference type="KEGG" id="fcz:IMF26_01980"/>
<dbReference type="EMBL" id="CP062796">
    <property type="protein sequence ID" value="QUL98869.1"/>
    <property type="molecule type" value="Genomic_DNA"/>
</dbReference>